<organism evidence="9 10">
    <name type="scientific">Metschnikowia bicuspidata</name>
    <dbReference type="NCBI Taxonomy" id="27322"/>
    <lineage>
        <taxon>Eukaryota</taxon>
        <taxon>Fungi</taxon>
        <taxon>Dikarya</taxon>
        <taxon>Ascomycota</taxon>
        <taxon>Saccharomycotina</taxon>
        <taxon>Pichiomycetes</taxon>
        <taxon>Metschnikowiaceae</taxon>
        <taxon>Metschnikowia</taxon>
    </lineage>
</organism>
<evidence type="ECO:0000256" key="2">
    <source>
        <dbReference type="ARBA" id="ARBA00004496"/>
    </source>
</evidence>
<keyword evidence="8" id="KW-0472">Membrane</keyword>
<evidence type="ECO:0000256" key="7">
    <source>
        <dbReference type="ARBA" id="ARBA00022927"/>
    </source>
</evidence>
<sequence length="238" mass="26734">MNTFSPDRDVYLRIGKSLLERHASQLSAQLAVFHSALVNFAAEHADSIKKNHDFREKFTKMCLLIGVDPLELLLFADSTTKKSDDFYMGLAVRAVEICQETRDINGGLISVKELHSRLQEAVTVPLQVSEDDVARSLGFLSNLGKDYETLRISDGLWVKFSGPVVSSAISNDQRKVYELCAFTGGYATHGLLRDNYGWEKVRAKTVIDDMIRSGLLWVDAPGADGQWQYWEPSWISQD</sequence>
<keyword evidence="5" id="KW-0963">Cytoplasm</keyword>
<accession>A0A4P9ZBQ1</accession>
<dbReference type="InterPro" id="IPR036390">
    <property type="entry name" value="WH_DNA-bd_sf"/>
</dbReference>
<dbReference type="Pfam" id="PF04157">
    <property type="entry name" value="EAP30"/>
    <property type="match status" value="1"/>
</dbReference>
<dbReference type="InterPro" id="IPR040608">
    <property type="entry name" value="Snf8/Vps36"/>
</dbReference>
<keyword evidence="9" id="KW-0238">DNA-binding</keyword>
<comment type="similarity">
    <text evidence="3">Belongs to the SNF8 family.</text>
</comment>
<comment type="subcellular location">
    <subcellularLocation>
        <location evidence="2">Cytoplasm</location>
    </subcellularLocation>
    <subcellularLocation>
        <location evidence="1">Endosome membrane</location>
        <topology evidence="1">Peripheral membrane protein</topology>
    </subcellularLocation>
</comment>
<keyword evidence="7" id="KW-0653">Protein transport</keyword>
<evidence type="ECO:0000313" key="10">
    <source>
        <dbReference type="Proteomes" id="UP000268321"/>
    </source>
</evidence>
<dbReference type="PANTHER" id="PTHR12806:SF0">
    <property type="entry name" value="VACUOLAR-SORTING PROTEIN SNF8"/>
    <property type="match status" value="1"/>
</dbReference>
<evidence type="ECO:0000256" key="4">
    <source>
        <dbReference type="ARBA" id="ARBA00022448"/>
    </source>
</evidence>
<evidence type="ECO:0000256" key="5">
    <source>
        <dbReference type="ARBA" id="ARBA00022490"/>
    </source>
</evidence>
<dbReference type="Proteomes" id="UP000268321">
    <property type="component" value="Unassembled WGS sequence"/>
</dbReference>
<name>A0A4P9ZBQ1_9ASCO</name>
<reference evidence="10" key="1">
    <citation type="journal article" date="2018" name="Nat. Microbiol.">
        <title>Leveraging single-cell genomics to expand the fungal tree of life.</title>
        <authorList>
            <person name="Ahrendt S.R."/>
            <person name="Quandt C.A."/>
            <person name="Ciobanu D."/>
            <person name="Clum A."/>
            <person name="Salamov A."/>
            <person name="Andreopoulos B."/>
            <person name="Cheng J.F."/>
            <person name="Woyke T."/>
            <person name="Pelin A."/>
            <person name="Henrissat B."/>
            <person name="Reynolds N.K."/>
            <person name="Benny G.L."/>
            <person name="Smith M.E."/>
            <person name="James T.Y."/>
            <person name="Grigoriev I.V."/>
        </authorList>
    </citation>
    <scope>NUCLEOTIDE SEQUENCE [LARGE SCALE GENOMIC DNA]</scope>
    <source>
        <strain evidence="10">Baker2002</strain>
    </source>
</reference>
<dbReference type="Gene3D" id="1.10.10.10">
    <property type="entry name" value="Winged helix-like DNA-binding domain superfamily/Winged helix DNA-binding domain"/>
    <property type="match status" value="2"/>
</dbReference>
<dbReference type="EMBL" id="ML004462">
    <property type="protein sequence ID" value="RKP30277.1"/>
    <property type="molecule type" value="Genomic_DNA"/>
</dbReference>
<dbReference type="PANTHER" id="PTHR12806">
    <property type="entry name" value="EAP30 SUBUNIT OF ELL COMPLEX"/>
    <property type="match status" value="1"/>
</dbReference>
<dbReference type="InterPro" id="IPR036388">
    <property type="entry name" value="WH-like_DNA-bd_sf"/>
</dbReference>
<keyword evidence="10" id="KW-1185">Reference proteome</keyword>
<dbReference type="InterPro" id="IPR016689">
    <property type="entry name" value="ESCRT-2_cplx_Snf8"/>
</dbReference>
<evidence type="ECO:0000256" key="3">
    <source>
        <dbReference type="ARBA" id="ARBA00009834"/>
    </source>
</evidence>
<proteinExistence type="inferred from homology"/>
<dbReference type="FunFam" id="1.10.10.10:FF:000397">
    <property type="entry name" value="Vacuolar-sorting protein SNF8"/>
    <property type="match status" value="1"/>
</dbReference>
<protein>
    <submittedName>
        <fullName evidence="9">Winged helix DNA-binding domain-containing protein</fullName>
    </submittedName>
</protein>
<evidence type="ECO:0000256" key="6">
    <source>
        <dbReference type="ARBA" id="ARBA00022753"/>
    </source>
</evidence>
<dbReference type="GO" id="GO:0000814">
    <property type="term" value="C:ESCRT II complex"/>
    <property type="evidence" value="ECO:0007669"/>
    <property type="project" value="InterPro"/>
</dbReference>
<dbReference type="GO" id="GO:0043328">
    <property type="term" value="P:protein transport to vacuole involved in ubiquitin-dependent protein catabolic process via the multivesicular body sorting pathway"/>
    <property type="evidence" value="ECO:0007669"/>
    <property type="project" value="TreeGrafter"/>
</dbReference>
<gene>
    <name evidence="9" type="ORF">METBISCDRAFT_27536</name>
</gene>
<evidence type="ECO:0000313" key="9">
    <source>
        <dbReference type="EMBL" id="RKP30277.1"/>
    </source>
</evidence>
<dbReference type="GO" id="GO:0003677">
    <property type="term" value="F:DNA binding"/>
    <property type="evidence" value="ECO:0007669"/>
    <property type="project" value="UniProtKB-KW"/>
</dbReference>
<evidence type="ECO:0000256" key="1">
    <source>
        <dbReference type="ARBA" id="ARBA00004481"/>
    </source>
</evidence>
<dbReference type="AlphaFoldDB" id="A0A4P9ZBQ1"/>
<dbReference type="OrthoDB" id="283883at2759"/>
<dbReference type="SUPFAM" id="SSF46785">
    <property type="entry name" value="Winged helix' DNA-binding domain"/>
    <property type="match status" value="2"/>
</dbReference>
<dbReference type="Gene3D" id="6.10.140.180">
    <property type="match status" value="1"/>
</dbReference>
<evidence type="ECO:0000256" key="8">
    <source>
        <dbReference type="ARBA" id="ARBA00023136"/>
    </source>
</evidence>
<keyword evidence="4" id="KW-0813">Transport</keyword>
<keyword evidence="6" id="KW-0967">Endosome</keyword>